<gene>
    <name evidence="6" type="ORF">IDAT_09065</name>
</gene>
<dbReference type="eggNOG" id="COG2021">
    <property type="taxonomic scope" value="Bacteria"/>
</dbReference>
<dbReference type="PIRSF" id="PIRSF000443">
    <property type="entry name" value="Homoser_Ac_trans"/>
    <property type="match status" value="1"/>
</dbReference>
<sequence length="399" mass="43492">MQRYLVFILLLLGTGFSSACSAWQTAEPAPLLVEKQSFTFENYTTVSGQTIPEVTVGWESYGELNEAKDNVILITHFFSGNSHAAGKYSADDPLPGYWDSIIGPGKAIDTNKYFVISSDTLVNAFPHDPNVITTGPASINPVTGKPYGLDFPVVTIRDFVNVQERLLASLGIQQLHAVVGASMGSLQALEWAVAYPDKVERMVSVIGAGAMDAWTIMALEHWARPIRNDPNWNNGDYYDDDAPLTGVTSTLAMITQQAMHPIIMNMRAPKPEVMPAAMLESVTNSSPVLDYLFANSAVRAPLADANHLLYLVRANQLFVAGHEESLANGMAKVQAKTLFLPASNDLLLQPYLAQQAVAALQEQGQEPQYEEIEGVWGHLDGLFSIGSKAETLKTFIESE</sequence>
<comment type="subcellular location">
    <subcellularLocation>
        <location evidence="2">Cytoplasm</location>
    </subcellularLocation>
</comment>
<reference evidence="6 7" key="1">
    <citation type="submission" date="2014-06" db="EMBL/GenBank/DDBJ databases">
        <title>Draft genome sequence of Idiomarina sp. MCCC 1A10513.</title>
        <authorList>
            <person name="Du J."/>
            <person name="Lai Q."/>
            <person name="Shao Z."/>
        </authorList>
    </citation>
    <scope>NUCLEOTIDE SEQUENCE [LARGE SCALE GENOMIC DNA]</scope>
    <source>
        <strain evidence="6 7">MCCC 1A10513</strain>
    </source>
</reference>
<dbReference type="EC" id="2.3.1.-" evidence="2"/>
<keyword evidence="2" id="KW-0012">Acyltransferase</keyword>
<comment type="similarity">
    <text evidence="2">Belongs to the AB hydrolase superfamily. MetX family.</text>
</comment>
<evidence type="ECO:0000313" key="7">
    <source>
        <dbReference type="Proteomes" id="UP000053718"/>
    </source>
</evidence>
<dbReference type="PROSITE" id="PS51257">
    <property type="entry name" value="PROKAR_LIPOPROTEIN"/>
    <property type="match status" value="1"/>
</dbReference>
<keyword evidence="2" id="KW-0028">Amino-acid biosynthesis</keyword>
<dbReference type="SUPFAM" id="SSF53474">
    <property type="entry name" value="alpha/beta-Hydrolases"/>
    <property type="match status" value="1"/>
</dbReference>
<keyword evidence="1 2" id="KW-0808">Transferase</keyword>
<dbReference type="OrthoDB" id="9800754at2"/>
<evidence type="ECO:0000256" key="4">
    <source>
        <dbReference type="SAM" id="SignalP"/>
    </source>
</evidence>
<dbReference type="PANTHER" id="PTHR32268:SF11">
    <property type="entry name" value="HOMOSERINE O-ACETYLTRANSFERASE"/>
    <property type="match status" value="1"/>
</dbReference>
<keyword evidence="7" id="KW-1185">Reference proteome</keyword>
<feature type="signal peptide" evidence="4">
    <location>
        <begin position="1"/>
        <end position="19"/>
    </location>
</feature>
<evidence type="ECO:0000259" key="5">
    <source>
        <dbReference type="Pfam" id="PF00561"/>
    </source>
</evidence>
<dbReference type="PANTHER" id="PTHR32268">
    <property type="entry name" value="HOMOSERINE O-ACETYLTRANSFERASE"/>
    <property type="match status" value="1"/>
</dbReference>
<dbReference type="Proteomes" id="UP000053718">
    <property type="component" value="Unassembled WGS sequence"/>
</dbReference>
<dbReference type="GO" id="GO:0004414">
    <property type="term" value="F:homoserine O-acetyltransferase activity"/>
    <property type="evidence" value="ECO:0007669"/>
    <property type="project" value="TreeGrafter"/>
</dbReference>
<dbReference type="RefSeq" id="WP_034733136.1">
    <property type="nucleotide sequence ID" value="NZ_JPIN01000008.1"/>
</dbReference>
<dbReference type="Pfam" id="PF00561">
    <property type="entry name" value="Abhydrolase_1"/>
    <property type="match status" value="1"/>
</dbReference>
<dbReference type="NCBIfam" id="NF005262">
    <property type="entry name" value="PRK06765.1"/>
    <property type="match status" value="1"/>
</dbReference>
<dbReference type="GO" id="GO:0009086">
    <property type="term" value="P:methionine biosynthetic process"/>
    <property type="evidence" value="ECO:0007669"/>
    <property type="project" value="TreeGrafter"/>
</dbReference>
<dbReference type="HAMAP" id="MF_00296">
    <property type="entry name" value="MetX_acyltransf"/>
    <property type="match status" value="1"/>
</dbReference>
<dbReference type="EMBL" id="JPIN01000008">
    <property type="protein sequence ID" value="KFZ28450.1"/>
    <property type="molecule type" value="Genomic_DNA"/>
</dbReference>
<dbReference type="GO" id="GO:0005737">
    <property type="term" value="C:cytoplasm"/>
    <property type="evidence" value="ECO:0007669"/>
    <property type="project" value="UniProtKB-SubCell"/>
</dbReference>
<comment type="caution">
    <text evidence="2">Lacks conserved residue(s) required for the propagation of feature annotation.</text>
</comment>
<dbReference type="ESTHER" id="9gamm-a0a094il86">
    <property type="family name" value="Homoserine_transacetylase"/>
</dbReference>
<dbReference type="GO" id="GO:0009092">
    <property type="term" value="P:homoserine metabolic process"/>
    <property type="evidence" value="ECO:0007669"/>
    <property type="project" value="TreeGrafter"/>
</dbReference>
<feature type="active site" description="Nucleophile" evidence="3">
    <location>
        <position position="182"/>
    </location>
</feature>
<dbReference type="InterPro" id="IPR008220">
    <property type="entry name" value="HAT_MetX-like"/>
</dbReference>
<dbReference type="Gene3D" id="3.40.50.1820">
    <property type="entry name" value="alpha/beta hydrolase"/>
    <property type="match status" value="1"/>
</dbReference>
<protein>
    <recommendedName>
        <fullName evidence="2">Probable acyltransferase</fullName>
        <ecNumber evidence="2">2.3.1.-</ecNumber>
    </recommendedName>
</protein>
<dbReference type="InterPro" id="IPR000073">
    <property type="entry name" value="AB_hydrolase_1"/>
</dbReference>
<organism evidence="6 7">
    <name type="scientific">Pseudidiomarina atlantica</name>
    <dbReference type="NCBI Taxonomy" id="1517416"/>
    <lineage>
        <taxon>Bacteria</taxon>
        <taxon>Pseudomonadati</taxon>
        <taxon>Pseudomonadota</taxon>
        <taxon>Gammaproteobacteria</taxon>
        <taxon>Alteromonadales</taxon>
        <taxon>Idiomarinaceae</taxon>
        <taxon>Pseudidiomarina</taxon>
    </lineage>
</organism>
<feature type="domain" description="AB hydrolase-1" evidence="5">
    <location>
        <begin position="150"/>
        <end position="255"/>
    </location>
</feature>
<keyword evidence="2" id="KW-0963">Cytoplasm</keyword>
<comment type="caution">
    <text evidence="6">The sequence shown here is derived from an EMBL/GenBank/DDBJ whole genome shotgun (WGS) entry which is preliminary data.</text>
</comment>
<accession>A0A094IL86</accession>
<feature type="chain" id="PRO_5001905334" description="Probable acyltransferase" evidence="4">
    <location>
        <begin position="20"/>
        <end position="399"/>
    </location>
</feature>
<evidence type="ECO:0000256" key="2">
    <source>
        <dbReference type="HAMAP-Rule" id="MF_00296"/>
    </source>
</evidence>
<evidence type="ECO:0000256" key="1">
    <source>
        <dbReference type="ARBA" id="ARBA00022679"/>
    </source>
</evidence>
<evidence type="ECO:0000256" key="3">
    <source>
        <dbReference type="PIRSR" id="PIRSR000443-1"/>
    </source>
</evidence>
<dbReference type="STRING" id="1517416.IDAT_09065"/>
<name>A0A094IL86_9GAMM</name>
<evidence type="ECO:0000313" key="6">
    <source>
        <dbReference type="EMBL" id="KFZ28450.1"/>
    </source>
</evidence>
<dbReference type="AlphaFoldDB" id="A0A094IL86"/>
<comment type="subunit">
    <text evidence="2">Homodimer.</text>
</comment>
<dbReference type="InterPro" id="IPR029058">
    <property type="entry name" value="AB_hydrolase_fold"/>
</dbReference>
<feature type="active site" evidence="2 3">
    <location>
        <position position="345"/>
    </location>
</feature>
<dbReference type="Gene3D" id="1.10.1740.110">
    <property type="match status" value="1"/>
</dbReference>
<feature type="active site" evidence="3">
    <location>
        <position position="378"/>
    </location>
</feature>
<keyword evidence="4" id="KW-0732">Signal</keyword>
<proteinExistence type="inferred from homology"/>